<proteinExistence type="predicted"/>
<dbReference type="Proteomes" id="UP000614272">
    <property type="component" value="Unassembled WGS sequence"/>
</dbReference>
<gene>
    <name evidence="1" type="ORF">GCM10011357_10100</name>
</gene>
<dbReference type="Pfam" id="PF07209">
    <property type="entry name" value="DUF1415"/>
    <property type="match status" value="1"/>
</dbReference>
<evidence type="ECO:0000313" key="2">
    <source>
        <dbReference type="Proteomes" id="UP000614272"/>
    </source>
</evidence>
<accession>A0ABQ1R523</accession>
<dbReference type="InterPro" id="IPR009858">
    <property type="entry name" value="DUF1415"/>
</dbReference>
<name>A0ABQ1R523_9ALTE</name>
<evidence type="ECO:0000313" key="1">
    <source>
        <dbReference type="EMBL" id="GGD56473.1"/>
    </source>
</evidence>
<organism evidence="1 2">
    <name type="scientific">Lacimicrobium alkaliphilum</name>
    <dbReference type="NCBI Taxonomy" id="1526571"/>
    <lineage>
        <taxon>Bacteria</taxon>
        <taxon>Pseudomonadati</taxon>
        <taxon>Pseudomonadota</taxon>
        <taxon>Gammaproteobacteria</taxon>
        <taxon>Alteromonadales</taxon>
        <taxon>Alteromonadaceae</taxon>
        <taxon>Lacimicrobium</taxon>
    </lineage>
</organism>
<comment type="caution">
    <text evidence="1">The sequence shown here is derived from an EMBL/GenBank/DDBJ whole genome shotgun (WGS) entry which is preliminary data.</text>
</comment>
<protein>
    <submittedName>
        <fullName evidence="1">DUF1415 domain-containing protein</fullName>
    </submittedName>
</protein>
<dbReference type="EMBL" id="BMGJ01000003">
    <property type="protein sequence ID" value="GGD56473.1"/>
    <property type="molecule type" value="Genomic_DNA"/>
</dbReference>
<reference evidence="2" key="1">
    <citation type="journal article" date="2019" name="Int. J. Syst. Evol. Microbiol.">
        <title>The Global Catalogue of Microorganisms (GCM) 10K type strain sequencing project: providing services to taxonomists for standard genome sequencing and annotation.</title>
        <authorList>
            <consortium name="The Broad Institute Genomics Platform"/>
            <consortium name="The Broad Institute Genome Sequencing Center for Infectious Disease"/>
            <person name="Wu L."/>
            <person name="Ma J."/>
        </authorList>
    </citation>
    <scope>NUCLEOTIDE SEQUENCE [LARGE SCALE GENOMIC DNA]</scope>
    <source>
        <strain evidence="2">CGMCC 1.12923</strain>
    </source>
</reference>
<sequence length="193" mass="22402">MPVYQDAEFIRPVKRWVDTVVIGLNFCPFARLEQNQTRYSVCYDRKIKTALVTLKTELEYLQAHPGIVTSLLIMAAGFDDFNRYLELVERANDFLDQQGYRGDFQLASFHPLYQFDGEAADDPSNYTNRAPFPVLHLLRESEIESALATYRQPEKIPQRNITKARELGSQSLQQKLNDCLEYQDQDYTNPLKP</sequence>
<keyword evidence="2" id="KW-1185">Reference proteome</keyword>